<keyword evidence="3" id="KW-1185">Reference proteome</keyword>
<reference evidence="2" key="1">
    <citation type="submission" date="2021-02" db="EMBL/GenBank/DDBJ databases">
        <authorList>
            <person name="Dougan E. K."/>
            <person name="Rhodes N."/>
            <person name="Thang M."/>
            <person name="Chan C."/>
        </authorList>
    </citation>
    <scope>NUCLEOTIDE SEQUENCE</scope>
</reference>
<dbReference type="AlphaFoldDB" id="A0A813G7R7"/>
<organism evidence="2 3">
    <name type="scientific">Polarella glacialis</name>
    <name type="common">Dinoflagellate</name>
    <dbReference type="NCBI Taxonomy" id="89957"/>
    <lineage>
        <taxon>Eukaryota</taxon>
        <taxon>Sar</taxon>
        <taxon>Alveolata</taxon>
        <taxon>Dinophyceae</taxon>
        <taxon>Suessiales</taxon>
        <taxon>Suessiaceae</taxon>
        <taxon>Polarella</taxon>
    </lineage>
</organism>
<evidence type="ECO:0000313" key="2">
    <source>
        <dbReference type="EMBL" id="CAE8622231.1"/>
    </source>
</evidence>
<comment type="caution">
    <text evidence="2">The sequence shown here is derived from an EMBL/GenBank/DDBJ whole genome shotgun (WGS) entry which is preliminary data.</text>
</comment>
<dbReference type="Proteomes" id="UP000654075">
    <property type="component" value="Unassembled WGS sequence"/>
</dbReference>
<feature type="compositionally biased region" description="Basic residues" evidence="1">
    <location>
        <begin position="127"/>
        <end position="136"/>
    </location>
</feature>
<evidence type="ECO:0000313" key="3">
    <source>
        <dbReference type="Proteomes" id="UP000654075"/>
    </source>
</evidence>
<sequence>LSSEQPQWGTKWNAVATQWNPSWRTSDEWSAWRAWASKMPSSEDLNSQDKLEVVGWASKMPSSKAKHAAIAAAARTAKDRAMQRATLQGTPKQKVDGKVQMQQIEQARDHAEKVAESAGATNDATRRRAGRAGKHSRQVLAAFNAPAAFSLPVR</sequence>
<feature type="compositionally biased region" description="Basic and acidic residues" evidence="1">
    <location>
        <begin position="106"/>
        <end position="115"/>
    </location>
</feature>
<name>A0A813G7R7_POLGL</name>
<dbReference type="OrthoDB" id="427500at2759"/>
<protein>
    <submittedName>
        <fullName evidence="2">Uncharacterized protein</fullName>
    </submittedName>
</protein>
<evidence type="ECO:0000256" key="1">
    <source>
        <dbReference type="SAM" id="MobiDB-lite"/>
    </source>
</evidence>
<proteinExistence type="predicted"/>
<feature type="region of interest" description="Disordered" evidence="1">
    <location>
        <begin position="83"/>
        <end position="136"/>
    </location>
</feature>
<feature type="non-terminal residue" evidence="2">
    <location>
        <position position="1"/>
    </location>
</feature>
<gene>
    <name evidence="2" type="ORF">PGLA1383_LOCUS39688</name>
</gene>
<accession>A0A813G7R7</accession>
<dbReference type="EMBL" id="CAJNNV010027922">
    <property type="protein sequence ID" value="CAE8622231.1"/>
    <property type="molecule type" value="Genomic_DNA"/>
</dbReference>